<dbReference type="GO" id="GO:0005737">
    <property type="term" value="C:cytoplasm"/>
    <property type="evidence" value="ECO:0007669"/>
    <property type="project" value="TreeGrafter"/>
</dbReference>
<evidence type="ECO:0000313" key="3">
    <source>
        <dbReference type="EMBL" id="KAK3245097.1"/>
    </source>
</evidence>
<evidence type="ECO:0000256" key="2">
    <source>
        <dbReference type="SAM" id="MobiDB-lite"/>
    </source>
</evidence>
<feature type="region of interest" description="Disordered" evidence="2">
    <location>
        <begin position="236"/>
        <end position="257"/>
    </location>
</feature>
<dbReference type="GO" id="GO:0051015">
    <property type="term" value="F:actin filament binding"/>
    <property type="evidence" value="ECO:0007669"/>
    <property type="project" value="TreeGrafter"/>
</dbReference>
<name>A0AAE0C0J1_9CHLO</name>
<dbReference type="GO" id="GO:0032982">
    <property type="term" value="C:myosin filament"/>
    <property type="evidence" value="ECO:0007669"/>
    <property type="project" value="TreeGrafter"/>
</dbReference>
<dbReference type="AlphaFoldDB" id="A0AAE0C0J1"/>
<reference evidence="3 4" key="1">
    <citation type="journal article" date="2015" name="Genome Biol. Evol.">
        <title>Comparative Genomics of a Bacterivorous Green Alga Reveals Evolutionary Causalities and Consequences of Phago-Mixotrophic Mode of Nutrition.</title>
        <authorList>
            <person name="Burns J.A."/>
            <person name="Paasch A."/>
            <person name="Narechania A."/>
            <person name="Kim E."/>
        </authorList>
    </citation>
    <scope>NUCLEOTIDE SEQUENCE [LARGE SCALE GENOMIC DNA]</scope>
    <source>
        <strain evidence="3 4">PLY_AMNH</strain>
    </source>
</reference>
<dbReference type="Proteomes" id="UP001190700">
    <property type="component" value="Unassembled WGS sequence"/>
</dbReference>
<feature type="compositionally biased region" description="Polar residues" evidence="2">
    <location>
        <begin position="180"/>
        <end position="190"/>
    </location>
</feature>
<accession>A0AAE0C0J1</accession>
<dbReference type="EMBL" id="LGRX02031019">
    <property type="protein sequence ID" value="KAK3245097.1"/>
    <property type="molecule type" value="Genomic_DNA"/>
</dbReference>
<feature type="compositionally biased region" description="Polar residues" evidence="2">
    <location>
        <begin position="372"/>
        <end position="385"/>
    </location>
</feature>
<keyword evidence="1" id="KW-0175">Coiled coil</keyword>
<dbReference type="PANTHER" id="PTHR45615:SF40">
    <property type="entry name" value="MYOSIN HEAVY CHAIN, NON-MUSCLE"/>
    <property type="match status" value="1"/>
</dbReference>
<evidence type="ECO:0000256" key="1">
    <source>
        <dbReference type="SAM" id="Coils"/>
    </source>
</evidence>
<dbReference type="GO" id="GO:0016460">
    <property type="term" value="C:myosin II complex"/>
    <property type="evidence" value="ECO:0007669"/>
    <property type="project" value="TreeGrafter"/>
</dbReference>
<proteinExistence type="predicted"/>
<organism evidence="3 4">
    <name type="scientific">Cymbomonas tetramitiformis</name>
    <dbReference type="NCBI Taxonomy" id="36881"/>
    <lineage>
        <taxon>Eukaryota</taxon>
        <taxon>Viridiplantae</taxon>
        <taxon>Chlorophyta</taxon>
        <taxon>Pyramimonadophyceae</taxon>
        <taxon>Pyramimonadales</taxon>
        <taxon>Pyramimonadaceae</taxon>
        <taxon>Cymbomonas</taxon>
    </lineage>
</organism>
<protein>
    <submittedName>
        <fullName evidence="3">Uncharacterized protein</fullName>
    </submittedName>
</protein>
<dbReference type="PANTHER" id="PTHR45615">
    <property type="entry name" value="MYOSIN HEAVY CHAIN, NON-MUSCLE"/>
    <property type="match status" value="1"/>
</dbReference>
<feature type="region of interest" description="Disordered" evidence="2">
    <location>
        <begin position="362"/>
        <end position="385"/>
    </location>
</feature>
<feature type="compositionally biased region" description="Basic and acidic residues" evidence="2">
    <location>
        <begin position="280"/>
        <end position="292"/>
    </location>
</feature>
<keyword evidence="4" id="KW-1185">Reference proteome</keyword>
<comment type="caution">
    <text evidence="3">The sequence shown here is derived from an EMBL/GenBank/DDBJ whole genome shotgun (WGS) entry which is preliminary data.</text>
</comment>
<gene>
    <name evidence="3" type="ORF">CYMTET_45316</name>
</gene>
<feature type="compositionally biased region" description="Low complexity" evidence="2">
    <location>
        <begin position="167"/>
        <end position="179"/>
    </location>
</feature>
<evidence type="ECO:0000313" key="4">
    <source>
        <dbReference type="Proteomes" id="UP001190700"/>
    </source>
</evidence>
<feature type="compositionally biased region" description="Polar residues" evidence="2">
    <location>
        <begin position="149"/>
        <end position="166"/>
    </location>
</feature>
<dbReference type="GO" id="GO:0000146">
    <property type="term" value="F:microfilament motor activity"/>
    <property type="evidence" value="ECO:0007669"/>
    <property type="project" value="TreeGrafter"/>
</dbReference>
<feature type="region of interest" description="Disordered" evidence="2">
    <location>
        <begin position="98"/>
        <end position="200"/>
    </location>
</feature>
<sequence length="740" mass="83235">MSNIGQNELELQQRMHLVQQVLAMRLSIEKQRPVAGTSPPREPHPLEVHIHNEVPGVPGPEKTDADVVVPVVHRTLTQRDRSHSIRLAHLEQGLKSLQGAASEEPGASEFGSPSTSDGVNLYGAGMDSAVTMSRLSPDSYPPPADTHPTLLQDSSMPSSTGVNSWLSPAPDSGGPSSAPCSLSQVASPHNTPERFPLPPSLEETASQTRLRYEGGHPGHDPGTHFGIPPSTEARIESLSEETTPLPKPKAPLVAGVASDTPRGRELVNRLQNIYRFVQAPKEDQPVEDEARPSAESPAQDPGPSVSPAFAEGYLVGMKVGPDSGKDGVRRRPANTKAETPKVADSLTESLKELDEEWHKVEVEEMDGAPTTRDASSPSKWPLTRTTADQEEMICRITERLEERTVEKYSQLEVQLEREIAEKEVLRRRLQQQTEELMELSQVALAAEEQIGAGELSAEAEHDKLRIQMENKLHDTRAELEVKIDLEMHTRKEVEHRLALIEEDLHSRSEALEAKSKSLTDLKEDMTRAKDEIKIKASELAKVEERMHESLRERASLEEKLARSVVFAEERETERARLEQELHGAREEVRGAASVEHELQQQLRHLEVEHANYKAQEEHQRQLVQKLMEGKEEELKEKEEEAARLREEIRMVQQELEESTEERVQMEWQLKEAQSDLMRVTEHFQELLSREKEMQGKMAEQSMKMQEESRVAQQTQEAAALENQLLRIELDSREGEFQSLK</sequence>
<feature type="region of interest" description="Disordered" evidence="2">
    <location>
        <begin position="692"/>
        <end position="715"/>
    </location>
</feature>
<feature type="region of interest" description="Disordered" evidence="2">
    <location>
        <begin position="278"/>
        <end position="346"/>
    </location>
</feature>
<feature type="coiled-coil region" evidence="1">
    <location>
        <begin position="405"/>
        <end position="449"/>
    </location>
</feature>